<protein>
    <recommendedName>
        <fullName evidence="2">Retrovirus-related Pol polyprotein from transposon TNT 1-94-like beta-barrel domain-containing protein</fullName>
    </recommendedName>
</protein>
<gene>
    <name evidence="4" type="primary">LOC107911079</name>
</gene>
<feature type="domain" description="Retrovirus-related Pol polyprotein from transposon TNT 1-94-like beta-barrel" evidence="2">
    <location>
        <begin position="188"/>
        <end position="243"/>
    </location>
</feature>
<organism evidence="3 4">
    <name type="scientific">Gossypium hirsutum</name>
    <name type="common">Upland cotton</name>
    <name type="synonym">Gossypium mexicanum</name>
    <dbReference type="NCBI Taxonomy" id="3635"/>
    <lineage>
        <taxon>Eukaryota</taxon>
        <taxon>Viridiplantae</taxon>
        <taxon>Streptophyta</taxon>
        <taxon>Embryophyta</taxon>
        <taxon>Tracheophyta</taxon>
        <taxon>Spermatophyta</taxon>
        <taxon>Magnoliopsida</taxon>
        <taxon>eudicotyledons</taxon>
        <taxon>Gunneridae</taxon>
        <taxon>Pentapetalae</taxon>
        <taxon>rosids</taxon>
        <taxon>malvids</taxon>
        <taxon>Malvales</taxon>
        <taxon>Malvaceae</taxon>
        <taxon>Malvoideae</taxon>
        <taxon>Gossypium</taxon>
    </lineage>
</organism>
<dbReference type="InterPro" id="IPR054722">
    <property type="entry name" value="PolX-like_BBD"/>
</dbReference>
<accession>A0A1U8JW08</accession>
<dbReference type="Pfam" id="PF22936">
    <property type="entry name" value="Pol_BBD"/>
    <property type="match status" value="1"/>
</dbReference>
<name>A0A1U8JW08_GOSHI</name>
<evidence type="ECO:0000256" key="1">
    <source>
        <dbReference type="SAM" id="MobiDB-lite"/>
    </source>
</evidence>
<dbReference type="RefSeq" id="XP_016694461.1">
    <property type="nucleotide sequence ID" value="XM_016838972.1"/>
</dbReference>
<proteinExistence type="predicted"/>
<dbReference type="GeneID" id="107911079"/>
<dbReference type="KEGG" id="ghi:107911079"/>
<keyword evidence="3" id="KW-1185">Reference proteome</keyword>
<feature type="compositionally biased region" description="Basic and acidic residues" evidence="1">
    <location>
        <begin position="149"/>
        <end position="160"/>
    </location>
</feature>
<dbReference type="Proteomes" id="UP000818029">
    <property type="component" value="Chromosome D11"/>
</dbReference>
<feature type="compositionally biased region" description="Basic and acidic residues" evidence="1">
    <location>
        <begin position="117"/>
        <end position="129"/>
    </location>
</feature>
<feature type="region of interest" description="Disordered" evidence="1">
    <location>
        <begin position="117"/>
        <end position="167"/>
    </location>
</feature>
<sequence>MKTYLQAFDLWEVVNANLGPPPLRANHTIAQIWQYSDDRTKRYKAMSCLQNNVSDLIFTKIIACDTPKQAWDKFKEEFQGTKKTRQQQLINLRRDFENLKMKETETIKQYSAKIMEQRRASKQEEHHEGAFQAMRKPTSNSSSYKGKKSWADNKEKSKRDGGRRKYPSCSHCKRTTHLEAYCWIDCNFNSKVKVGNGQYIKEEGKGDVMINTPSGTKLVSNVLLVPEIDRNLLSIVQLLENGYSTVFKNKEFPISDPSEFKLMLVVMIDRIFVVDWNKETSNAYTTALDESKLWHRRMGHVNYGSLL</sequence>
<dbReference type="Pfam" id="PF14223">
    <property type="entry name" value="Retrotran_gag_2"/>
    <property type="match status" value="1"/>
</dbReference>
<evidence type="ECO:0000313" key="4">
    <source>
        <dbReference type="RefSeq" id="XP_016694461.1"/>
    </source>
</evidence>
<dbReference type="PANTHER" id="PTHR35317:SF31">
    <property type="entry name" value="DUF4219 DOMAIN-CONTAINING PROTEIN"/>
    <property type="match status" value="1"/>
</dbReference>
<reference evidence="4" key="2">
    <citation type="submission" date="2025-08" db="UniProtKB">
        <authorList>
            <consortium name="RefSeq"/>
        </authorList>
    </citation>
    <scope>IDENTIFICATION</scope>
</reference>
<dbReference type="PaxDb" id="3635-A0A1U8JW08"/>
<reference evidence="3" key="1">
    <citation type="journal article" date="2020" name="Nat. Genet.">
        <title>Genomic diversifications of five Gossypium allopolyploid species and their impact on cotton improvement.</title>
        <authorList>
            <person name="Chen Z.J."/>
            <person name="Sreedasyam A."/>
            <person name="Ando A."/>
            <person name="Song Q."/>
            <person name="De Santiago L.M."/>
            <person name="Hulse-Kemp A.M."/>
            <person name="Ding M."/>
            <person name="Ye W."/>
            <person name="Kirkbride R.C."/>
            <person name="Jenkins J."/>
            <person name="Plott C."/>
            <person name="Lovell J."/>
            <person name="Lin Y.M."/>
            <person name="Vaughn R."/>
            <person name="Liu B."/>
            <person name="Simpson S."/>
            <person name="Scheffler B.E."/>
            <person name="Wen L."/>
            <person name="Saski C.A."/>
            <person name="Grover C.E."/>
            <person name="Hu G."/>
            <person name="Conover J.L."/>
            <person name="Carlson J.W."/>
            <person name="Shu S."/>
            <person name="Boston L.B."/>
            <person name="Williams M."/>
            <person name="Peterson D.G."/>
            <person name="McGee K."/>
            <person name="Jones D.C."/>
            <person name="Wendel J.F."/>
            <person name="Stelly D.M."/>
            <person name="Grimwood J."/>
            <person name="Schmutz J."/>
        </authorList>
    </citation>
    <scope>NUCLEOTIDE SEQUENCE [LARGE SCALE GENOMIC DNA]</scope>
    <source>
        <strain evidence="3">cv. TM-1</strain>
    </source>
</reference>
<dbReference type="AlphaFoldDB" id="A0A1U8JW08"/>
<dbReference type="PANTHER" id="PTHR35317">
    <property type="entry name" value="OS04G0629600 PROTEIN"/>
    <property type="match status" value="1"/>
</dbReference>
<evidence type="ECO:0000313" key="3">
    <source>
        <dbReference type="Proteomes" id="UP000818029"/>
    </source>
</evidence>
<evidence type="ECO:0000259" key="2">
    <source>
        <dbReference type="Pfam" id="PF22936"/>
    </source>
</evidence>